<evidence type="ECO:0000256" key="3">
    <source>
        <dbReference type="ARBA" id="ARBA00022553"/>
    </source>
</evidence>
<dbReference type="InterPro" id="IPR011712">
    <property type="entry name" value="Sig_transdc_His_kin_sub3_dim/P"/>
</dbReference>
<proteinExistence type="predicted"/>
<dbReference type="Gene3D" id="1.20.5.1930">
    <property type="match status" value="1"/>
</dbReference>
<evidence type="ECO:0000256" key="9">
    <source>
        <dbReference type="SAM" id="Phobius"/>
    </source>
</evidence>
<keyword evidence="9" id="KW-0812">Transmembrane</keyword>
<evidence type="ECO:0000256" key="1">
    <source>
        <dbReference type="ARBA" id="ARBA00000085"/>
    </source>
</evidence>
<dbReference type="Proteomes" id="UP000243887">
    <property type="component" value="Unassembled WGS sequence"/>
</dbReference>
<evidence type="ECO:0000259" key="10">
    <source>
        <dbReference type="Pfam" id="PF07730"/>
    </source>
</evidence>
<keyword evidence="4" id="KW-0808">Transferase</keyword>
<accession>A0A1I3M818</accession>
<feature type="domain" description="Signal transduction histidine kinase subgroup 3 dimerisation and phosphoacceptor" evidence="10">
    <location>
        <begin position="58"/>
        <end position="121"/>
    </location>
</feature>
<dbReference type="EMBL" id="FORU01000002">
    <property type="protein sequence ID" value="SFI92895.1"/>
    <property type="molecule type" value="Genomic_DNA"/>
</dbReference>
<dbReference type="SUPFAM" id="SSF55874">
    <property type="entry name" value="ATPase domain of HSP90 chaperone/DNA topoisomerase II/histidine kinase"/>
    <property type="match status" value="1"/>
</dbReference>
<keyword evidence="12" id="KW-1185">Reference proteome</keyword>
<name>A0A1I3M818_9FLAO</name>
<keyword evidence="3" id="KW-0597">Phosphoprotein</keyword>
<reference evidence="12" key="1">
    <citation type="submission" date="2016-10" db="EMBL/GenBank/DDBJ databases">
        <authorList>
            <person name="Varghese N."/>
            <person name="Submissions S."/>
        </authorList>
    </citation>
    <scope>NUCLEOTIDE SEQUENCE [LARGE SCALE GENOMIC DNA]</scope>
    <source>
        <strain evidence="12">DSM 26542</strain>
    </source>
</reference>
<dbReference type="EC" id="2.7.13.3" evidence="2"/>
<dbReference type="PANTHER" id="PTHR24421:SF10">
    <property type="entry name" value="NITRATE_NITRITE SENSOR PROTEIN NARQ"/>
    <property type="match status" value="1"/>
</dbReference>
<dbReference type="PANTHER" id="PTHR24421">
    <property type="entry name" value="NITRATE/NITRITE SENSOR PROTEIN NARX-RELATED"/>
    <property type="match status" value="1"/>
</dbReference>
<evidence type="ECO:0000256" key="5">
    <source>
        <dbReference type="ARBA" id="ARBA00022741"/>
    </source>
</evidence>
<evidence type="ECO:0000256" key="7">
    <source>
        <dbReference type="ARBA" id="ARBA00022840"/>
    </source>
</evidence>
<evidence type="ECO:0000256" key="2">
    <source>
        <dbReference type="ARBA" id="ARBA00012438"/>
    </source>
</evidence>
<keyword evidence="8" id="KW-0902">Two-component regulatory system</keyword>
<dbReference type="Gene3D" id="3.30.565.10">
    <property type="entry name" value="Histidine kinase-like ATPase, C-terminal domain"/>
    <property type="match status" value="1"/>
</dbReference>
<dbReference type="Pfam" id="PF07730">
    <property type="entry name" value="HisKA_3"/>
    <property type="match status" value="1"/>
</dbReference>
<evidence type="ECO:0000256" key="8">
    <source>
        <dbReference type="ARBA" id="ARBA00023012"/>
    </source>
</evidence>
<keyword evidence="9" id="KW-0472">Membrane</keyword>
<gene>
    <name evidence="11" type="ORF">SAMN04487893_10263</name>
</gene>
<dbReference type="OrthoDB" id="9778366at2"/>
<organism evidence="11 12">
    <name type="scientific">Myroides guanonis</name>
    <dbReference type="NCBI Taxonomy" id="1150112"/>
    <lineage>
        <taxon>Bacteria</taxon>
        <taxon>Pseudomonadati</taxon>
        <taxon>Bacteroidota</taxon>
        <taxon>Flavobacteriia</taxon>
        <taxon>Flavobacteriales</taxon>
        <taxon>Flavobacteriaceae</taxon>
        <taxon>Myroides</taxon>
    </lineage>
</organism>
<evidence type="ECO:0000256" key="6">
    <source>
        <dbReference type="ARBA" id="ARBA00022777"/>
    </source>
</evidence>
<dbReference type="STRING" id="1150112.SAMN04487893_10263"/>
<comment type="catalytic activity">
    <reaction evidence="1">
        <text>ATP + protein L-histidine = ADP + protein N-phospho-L-histidine.</text>
        <dbReference type="EC" id="2.7.13.3"/>
    </reaction>
</comment>
<protein>
    <recommendedName>
        <fullName evidence="2">histidine kinase</fullName>
        <ecNumber evidence="2">2.7.13.3</ecNumber>
    </recommendedName>
</protein>
<dbReference type="GO" id="GO:0046983">
    <property type="term" value="F:protein dimerization activity"/>
    <property type="evidence" value="ECO:0007669"/>
    <property type="project" value="InterPro"/>
</dbReference>
<dbReference type="AlphaFoldDB" id="A0A1I3M818"/>
<keyword evidence="7" id="KW-0067">ATP-binding</keyword>
<keyword evidence="5" id="KW-0547">Nucleotide-binding</keyword>
<keyword evidence="9" id="KW-1133">Transmembrane helix</keyword>
<dbReference type="GO" id="GO:0005524">
    <property type="term" value="F:ATP binding"/>
    <property type="evidence" value="ECO:0007669"/>
    <property type="project" value="UniProtKB-KW"/>
</dbReference>
<dbReference type="GO" id="GO:0000155">
    <property type="term" value="F:phosphorelay sensor kinase activity"/>
    <property type="evidence" value="ECO:0007669"/>
    <property type="project" value="InterPro"/>
</dbReference>
<evidence type="ECO:0000313" key="12">
    <source>
        <dbReference type="Proteomes" id="UP000243887"/>
    </source>
</evidence>
<dbReference type="InterPro" id="IPR050482">
    <property type="entry name" value="Sensor_HK_TwoCompSys"/>
</dbReference>
<dbReference type="RefSeq" id="WP_090677847.1">
    <property type="nucleotide sequence ID" value="NZ_FORU01000002.1"/>
</dbReference>
<dbReference type="GO" id="GO:0016020">
    <property type="term" value="C:membrane"/>
    <property type="evidence" value="ECO:0007669"/>
    <property type="project" value="InterPro"/>
</dbReference>
<dbReference type="InterPro" id="IPR036890">
    <property type="entry name" value="HATPase_C_sf"/>
</dbReference>
<feature type="transmembrane region" description="Helical" evidence="9">
    <location>
        <begin position="12"/>
        <end position="32"/>
    </location>
</feature>
<sequence length="255" mass="29127">MENENDLKWVFWLGTLFMAFMALSIVLLAVFYQRRFYIVKQHEAEVGLKATLEAEKTERNRVAADLHDGISGDISAILNLVGVLELKNRQIENVQLLCEIKTALGITIDEVQRVSYNLMPPLLETEDLQAVLKDFFNRVEKTYKVRVEARYFSEGLLLTTSESYELYRCIQELTENVLKHGKASSIKFSVDCIEGEYVFRFLDDGCSYDFFKASKTAKGMGIRNIKARLSNLKAILVQLPSDSGNCIFIRKKIKG</sequence>
<evidence type="ECO:0000256" key="4">
    <source>
        <dbReference type="ARBA" id="ARBA00022679"/>
    </source>
</evidence>
<evidence type="ECO:0000313" key="11">
    <source>
        <dbReference type="EMBL" id="SFI92895.1"/>
    </source>
</evidence>
<keyword evidence="6 11" id="KW-0418">Kinase</keyword>